<organism evidence="1 2">
    <name type="scientific">Desmophyllum pertusum</name>
    <dbReference type="NCBI Taxonomy" id="174260"/>
    <lineage>
        <taxon>Eukaryota</taxon>
        <taxon>Metazoa</taxon>
        <taxon>Cnidaria</taxon>
        <taxon>Anthozoa</taxon>
        <taxon>Hexacorallia</taxon>
        <taxon>Scleractinia</taxon>
        <taxon>Caryophylliina</taxon>
        <taxon>Caryophylliidae</taxon>
        <taxon>Desmophyllum</taxon>
    </lineage>
</organism>
<comment type="caution">
    <text evidence="1">The sequence shown here is derived from an EMBL/GenBank/DDBJ whole genome shotgun (WGS) entry which is preliminary data.</text>
</comment>
<accession>A0A9W9YRV2</accession>
<evidence type="ECO:0000313" key="2">
    <source>
        <dbReference type="Proteomes" id="UP001163046"/>
    </source>
</evidence>
<proteinExistence type="predicted"/>
<keyword evidence="2" id="KW-1185">Reference proteome</keyword>
<protein>
    <submittedName>
        <fullName evidence="1">Uncharacterized protein</fullName>
    </submittedName>
</protein>
<dbReference type="Proteomes" id="UP001163046">
    <property type="component" value="Unassembled WGS sequence"/>
</dbReference>
<dbReference type="AlphaFoldDB" id="A0A9W9YRV2"/>
<dbReference type="EMBL" id="MU827304">
    <property type="protein sequence ID" value="KAJ7365131.1"/>
    <property type="molecule type" value="Genomic_DNA"/>
</dbReference>
<sequence>MIFGVEEDTIEEIVIRAMNPKCSKNGNGFASLTEAACQLETLGYLRSAEKRNKTETSGCFFLKEVACEKLFKVGREVTALFPSVVSKKCVRDLQRQITGKDVKTQQCQAGIEIRGADIIFFVVVMKIEGAIYSNYF</sequence>
<reference evidence="1" key="1">
    <citation type="submission" date="2023-01" db="EMBL/GenBank/DDBJ databases">
        <title>Genome assembly of the deep-sea coral Lophelia pertusa.</title>
        <authorList>
            <person name="Herrera S."/>
            <person name="Cordes E."/>
        </authorList>
    </citation>
    <scope>NUCLEOTIDE SEQUENCE</scope>
    <source>
        <strain evidence="1">USNM1676648</strain>
        <tissue evidence="1">Polyp</tissue>
    </source>
</reference>
<evidence type="ECO:0000313" key="1">
    <source>
        <dbReference type="EMBL" id="KAJ7365131.1"/>
    </source>
</evidence>
<name>A0A9W9YRV2_9CNID</name>
<gene>
    <name evidence="1" type="ORF">OS493_007780</name>
</gene>